<comment type="subcellular location">
    <subcellularLocation>
        <location evidence="2">Cytoplasm</location>
    </subcellularLocation>
    <subcellularLocation>
        <location evidence="2">Nucleus</location>
        <location evidence="2">Nucleolus</location>
    </subcellularLocation>
</comment>
<dbReference type="FunFam" id="3.90.105.20:FF:000003">
    <property type="entry name" value="Ribosome assembly factor mrt4"/>
    <property type="match status" value="1"/>
</dbReference>
<keyword evidence="2" id="KW-0963">Cytoplasm</keyword>
<dbReference type="GO" id="GO:0006364">
    <property type="term" value="P:rRNA processing"/>
    <property type="evidence" value="ECO:0007669"/>
    <property type="project" value="TreeGrafter"/>
</dbReference>
<dbReference type="STRING" id="6689.A0A3R7SY86"/>
<evidence type="ECO:0000259" key="4">
    <source>
        <dbReference type="Pfam" id="PF17777"/>
    </source>
</evidence>
<dbReference type="OrthoDB" id="10262308at2759"/>
<dbReference type="GO" id="GO:0000956">
    <property type="term" value="P:nuclear-transcribed mRNA catabolic process"/>
    <property type="evidence" value="ECO:0007669"/>
    <property type="project" value="TreeGrafter"/>
</dbReference>
<dbReference type="PANTHER" id="PTHR45841">
    <property type="entry name" value="MRNA TURNOVER PROTEIN 4 MRTO4"/>
    <property type="match status" value="1"/>
</dbReference>
<feature type="compositionally biased region" description="Basic and acidic residues" evidence="3">
    <location>
        <begin position="137"/>
        <end position="147"/>
    </location>
</feature>
<dbReference type="AlphaFoldDB" id="A0A3R7SY86"/>
<proteinExistence type="inferred from homology"/>
<feature type="region of interest" description="Disordered" evidence="3">
    <location>
        <begin position="135"/>
        <end position="241"/>
    </location>
</feature>
<dbReference type="GO" id="GO:0005730">
    <property type="term" value="C:nucleolus"/>
    <property type="evidence" value="ECO:0007669"/>
    <property type="project" value="UniProtKB-SubCell"/>
</dbReference>
<reference evidence="5 6" key="2">
    <citation type="submission" date="2019-01" db="EMBL/GenBank/DDBJ databases">
        <title>The decoding of complex shrimp genome reveals the adaptation for benthos swimmer, frequently molting mechanism and breeding impact on genome.</title>
        <authorList>
            <person name="Sun Y."/>
            <person name="Gao Y."/>
            <person name="Yu Y."/>
        </authorList>
    </citation>
    <scope>NUCLEOTIDE SEQUENCE [LARGE SCALE GENOMIC DNA]</scope>
    <source>
        <tissue evidence="5">Muscle</tissue>
    </source>
</reference>
<dbReference type="GO" id="GO:0005737">
    <property type="term" value="C:cytoplasm"/>
    <property type="evidence" value="ECO:0007669"/>
    <property type="project" value="UniProtKB-SubCell"/>
</dbReference>
<gene>
    <name evidence="5" type="ORF">C7M84_000364</name>
</gene>
<comment type="subunit">
    <text evidence="2">Associates with the pre-60S ribosomal particle.</text>
</comment>
<evidence type="ECO:0000313" key="5">
    <source>
        <dbReference type="EMBL" id="ROT80905.1"/>
    </source>
</evidence>
<protein>
    <recommendedName>
        <fullName evidence="2">Ribosome assembly factor mrt4</fullName>
    </recommendedName>
</protein>
<comment type="function">
    <text evidence="2">Component of the ribosome assembly machinery. Nuclear paralog of the ribosomal protein P0, it binds pre-60S subunits at an early stage of assembly in the nucleolus, and is replaced by P0 in cytoplasmic pre-60S subunits and mature 80S ribosomes.</text>
</comment>
<evidence type="ECO:0000313" key="6">
    <source>
        <dbReference type="Proteomes" id="UP000283509"/>
    </source>
</evidence>
<dbReference type="InterPro" id="IPR033867">
    <property type="entry name" value="Mrt4"/>
</dbReference>
<evidence type="ECO:0000256" key="3">
    <source>
        <dbReference type="SAM" id="MobiDB-lite"/>
    </source>
</evidence>
<dbReference type="Gene3D" id="3.30.70.1730">
    <property type="match status" value="1"/>
</dbReference>
<dbReference type="PANTHER" id="PTHR45841:SF1">
    <property type="entry name" value="MRNA TURNOVER PROTEIN 4 HOMOLOG"/>
    <property type="match status" value="1"/>
</dbReference>
<keyword evidence="2" id="KW-0690">Ribosome biogenesis</keyword>
<dbReference type="GO" id="GO:0003723">
    <property type="term" value="F:RNA binding"/>
    <property type="evidence" value="ECO:0007669"/>
    <property type="project" value="TreeGrafter"/>
</dbReference>
<feature type="compositionally biased region" description="Basic and acidic residues" evidence="3">
    <location>
        <begin position="207"/>
        <end position="227"/>
    </location>
</feature>
<keyword evidence="6" id="KW-1185">Reference proteome</keyword>
<dbReference type="Gene3D" id="3.90.105.20">
    <property type="match status" value="1"/>
</dbReference>
<dbReference type="GO" id="GO:0030687">
    <property type="term" value="C:preribosome, large subunit precursor"/>
    <property type="evidence" value="ECO:0007669"/>
    <property type="project" value="TreeGrafter"/>
</dbReference>
<organism evidence="5 6">
    <name type="scientific">Penaeus vannamei</name>
    <name type="common">Whiteleg shrimp</name>
    <name type="synonym">Litopenaeus vannamei</name>
    <dbReference type="NCBI Taxonomy" id="6689"/>
    <lineage>
        <taxon>Eukaryota</taxon>
        <taxon>Metazoa</taxon>
        <taxon>Ecdysozoa</taxon>
        <taxon>Arthropoda</taxon>
        <taxon>Crustacea</taxon>
        <taxon>Multicrustacea</taxon>
        <taxon>Malacostraca</taxon>
        <taxon>Eumalacostraca</taxon>
        <taxon>Eucarida</taxon>
        <taxon>Decapoda</taxon>
        <taxon>Dendrobranchiata</taxon>
        <taxon>Penaeoidea</taxon>
        <taxon>Penaeidae</taxon>
        <taxon>Penaeus</taxon>
    </lineage>
</organism>
<dbReference type="GO" id="GO:0000027">
    <property type="term" value="P:ribosomal large subunit assembly"/>
    <property type="evidence" value="ECO:0007669"/>
    <property type="project" value="InterPro"/>
</dbReference>
<dbReference type="InterPro" id="IPR051742">
    <property type="entry name" value="Ribosome_Assembly_uL10"/>
</dbReference>
<reference evidence="5 6" key="1">
    <citation type="submission" date="2018-04" db="EMBL/GenBank/DDBJ databases">
        <authorList>
            <person name="Zhang X."/>
            <person name="Yuan J."/>
            <person name="Li F."/>
            <person name="Xiang J."/>
        </authorList>
    </citation>
    <scope>NUCLEOTIDE SEQUENCE [LARGE SCALE GENOMIC DNA]</scope>
    <source>
        <tissue evidence="5">Muscle</tissue>
    </source>
</reference>
<dbReference type="CDD" id="cd05796">
    <property type="entry name" value="Ribosomal_P0_like"/>
    <property type="match status" value="1"/>
</dbReference>
<comment type="similarity">
    <text evidence="1 2">Belongs to the universal ribosomal protein uL10 family.</text>
</comment>
<sequence>MALALGRTPEEELHENLYKLSQKLVGQCGLLFTNAEKEEVLEYFETRKYPVSPNSGDIATETIELKAGLLEQFPHCMEPHLRKLGLPTRLQRGIPELLQDFTVCTEGKPLTANQANILVTLEGSPRWVRVTSMRSPYHHDTEPDPHTYPHSPPQSAGGRLSLTYAGNAHRRRRQPIARESPRPDQSGAIPAIDPVFDQMVSGASPGKDLKAAQDTREKSLRRARAENRPSVGLDPVAKISS</sequence>
<feature type="domain" description="Large ribosomal subunit protein uL10-like insertion" evidence="4">
    <location>
        <begin position="55"/>
        <end position="121"/>
    </location>
</feature>
<dbReference type="Proteomes" id="UP000283509">
    <property type="component" value="Unassembled WGS sequence"/>
</dbReference>
<accession>A0A3R7SY86</accession>
<evidence type="ECO:0000256" key="2">
    <source>
        <dbReference type="RuleBase" id="RU364039"/>
    </source>
</evidence>
<dbReference type="InterPro" id="IPR043141">
    <property type="entry name" value="Ribosomal_uL10-like_sf"/>
</dbReference>
<evidence type="ECO:0000256" key="1">
    <source>
        <dbReference type="ARBA" id="ARBA00008889"/>
    </source>
</evidence>
<dbReference type="Pfam" id="PF17777">
    <property type="entry name" value="RL10P_insert"/>
    <property type="match status" value="1"/>
</dbReference>
<name>A0A3R7SY86_PENVA</name>
<dbReference type="EMBL" id="QCYY01001052">
    <property type="protein sequence ID" value="ROT80905.1"/>
    <property type="molecule type" value="Genomic_DNA"/>
</dbReference>
<comment type="caution">
    <text evidence="5">The sequence shown here is derived from an EMBL/GenBank/DDBJ whole genome shotgun (WGS) entry which is preliminary data.</text>
</comment>
<keyword evidence="2" id="KW-0539">Nucleus</keyword>
<dbReference type="InterPro" id="IPR043164">
    <property type="entry name" value="Ribosomal_uL10-like_insert_sf"/>
</dbReference>
<dbReference type="InterPro" id="IPR040637">
    <property type="entry name" value="Ribosomal_uL10-like_insert"/>
</dbReference>